<reference evidence="9" key="1">
    <citation type="journal article" date="2023" name="Insect Mol. Biol.">
        <title>Genome sequencing provides insights into the evolution of gene families encoding plant cell wall-degrading enzymes in longhorned beetles.</title>
        <authorList>
            <person name="Shin N.R."/>
            <person name="Okamura Y."/>
            <person name="Kirsch R."/>
            <person name="Pauchet Y."/>
        </authorList>
    </citation>
    <scope>NUCLEOTIDE SEQUENCE</scope>
    <source>
        <strain evidence="9">RBIC_L_NR</strain>
    </source>
</reference>
<evidence type="ECO:0000256" key="1">
    <source>
        <dbReference type="ARBA" id="ARBA00004651"/>
    </source>
</evidence>
<dbReference type="EMBL" id="JANEYF010002458">
    <property type="protein sequence ID" value="KAJ8946211.1"/>
    <property type="molecule type" value="Genomic_DNA"/>
</dbReference>
<keyword evidence="3 8" id="KW-0812">Transmembrane</keyword>
<dbReference type="GO" id="GO:0050909">
    <property type="term" value="P:sensory perception of taste"/>
    <property type="evidence" value="ECO:0007669"/>
    <property type="project" value="InterPro"/>
</dbReference>
<feature type="transmembrane region" description="Helical" evidence="8">
    <location>
        <begin position="355"/>
        <end position="372"/>
    </location>
</feature>
<keyword evidence="6 8" id="KW-0675">Receptor</keyword>
<name>A0AAV8Y456_9CUCU</name>
<dbReference type="GO" id="GO:0005886">
    <property type="term" value="C:plasma membrane"/>
    <property type="evidence" value="ECO:0007669"/>
    <property type="project" value="UniProtKB-SubCell"/>
</dbReference>
<dbReference type="GO" id="GO:0043025">
    <property type="term" value="C:neuronal cell body"/>
    <property type="evidence" value="ECO:0007669"/>
    <property type="project" value="TreeGrafter"/>
</dbReference>
<keyword evidence="10" id="KW-1185">Reference proteome</keyword>
<gene>
    <name evidence="9" type="ORF">NQ314_008945</name>
</gene>
<dbReference type="PANTHER" id="PTHR21143:SF131">
    <property type="entry name" value="GUSTATORY AND ODORANT RECEPTOR 63A-RELATED"/>
    <property type="match status" value="1"/>
</dbReference>
<dbReference type="Proteomes" id="UP001162156">
    <property type="component" value="Unassembled WGS sequence"/>
</dbReference>
<feature type="transmembrane region" description="Helical" evidence="8">
    <location>
        <begin position="244"/>
        <end position="266"/>
    </location>
</feature>
<evidence type="ECO:0000256" key="6">
    <source>
        <dbReference type="ARBA" id="ARBA00023170"/>
    </source>
</evidence>
<evidence type="ECO:0000256" key="7">
    <source>
        <dbReference type="ARBA" id="ARBA00023224"/>
    </source>
</evidence>
<dbReference type="AlphaFoldDB" id="A0AAV8Y456"/>
<comment type="caution">
    <text evidence="8">Lacks conserved residue(s) required for the propagation of feature annotation.</text>
</comment>
<evidence type="ECO:0000256" key="3">
    <source>
        <dbReference type="ARBA" id="ARBA00022692"/>
    </source>
</evidence>
<keyword evidence="5 8" id="KW-0472">Membrane</keyword>
<dbReference type="GO" id="GO:0030424">
    <property type="term" value="C:axon"/>
    <property type="evidence" value="ECO:0007669"/>
    <property type="project" value="TreeGrafter"/>
</dbReference>
<sequence>MVTHCLTYLSGQAATVNDPTLVQVVYLINNELSNKISVIRFCFAFQVRRMYNLNLSHMSVMDDALAEAPRKRSVYLEGAQPFYQNPSQNPITKVAPAPSGYQSGPVKAFQNTQELDSVLYDTLKPILTFLRIVGIYPIGNTGRIFQVTPQWMIYSVAIFVIILGYIGYIKWDKVEMVRSAEGRFEEAVIDYLFTVYLVPIILNPIAWYEARKQAAVLTNIVAFEKLYNRISKKQITVFLGNKPLVITIGLPFLSVATMVVTHITMVRFRFLQQKNRSVATSIALEFQQALKNIGPSTRVAEYRSLWMMLSKIIRDVGNAFGYTVTFLCLYLFLIITLTIYGLMSQIQEGLGIKDIGLAITAGFATALLFFICDEAHYASNCVRVQFQKKLLLINMFLRATEMNPTDMSLGGFFDVNRNLFKSVSTYYLIFS</sequence>
<feature type="transmembrane region" description="Helical" evidence="8">
    <location>
        <begin position="151"/>
        <end position="168"/>
    </location>
</feature>
<evidence type="ECO:0000313" key="9">
    <source>
        <dbReference type="EMBL" id="KAJ8946211.1"/>
    </source>
</evidence>
<keyword evidence="7 8" id="KW-0807">Transducer</keyword>
<evidence type="ECO:0000256" key="8">
    <source>
        <dbReference type="RuleBase" id="RU363108"/>
    </source>
</evidence>
<organism evidence="9 10">
    <name type="scientific">Rhamnusium bicolor</name>
    <dbReference type="NCBI Taxonomy" id="1586634"/>
    <lineage>
        <taxon>Eukaryota</taxon>
        <taxon>Metazoa</taxon>
        <taxon>Ecdysozoa</taxon>
        <taxon>Arthropoda</taxon>
        <taxon>Hexapoda</taxon>
        <taxon>Insecta</taxon>
        <taxon>Pterygota</taxon>
        <taxon>Neoptera</taxon>
        <taxon>Endopterygota</taxon>
        <taxon>Coleoptera</taxon>
        <taxon>Polyphaga</taxon>
        <taxon>Cucujiformia</taxon>
        <taxon>Chrysomeloidea</taxon>
        <taxon>Cerambycidae</taxon>
        <taxon>Lepturinae</taxon>
        <taxon>Rhagiini</taxon>
        <taxon>Rhamnusium</taxon>
    </lineage>
</organism>
<dbReference type="PANTHER" id="PTHR21143">
    <property type="entry name" value="INVERTEBRATE GUSTATORY RECEPTOR"/>
    <property type="match status" value="1"/>
</dbReference>
<comment type="caution">
    <text evidence="9">The sequence shown here is derived from an EMBL/GenBank/DDBJ whole genome shotgun (WGS) entry which is preliminary data.</text>
</comment>
<dbReference type="GO" id="GO:0007165">
    <property type="term" value="P:signal transduction"/>
    <property type="evidence" value="ECO:0007669"/>
    <property type="project" value="UniProtKB-KW"/>
</dbReference>
<evidence type="ECO:0000256" key="2">
    <source>
        <dbReference type="ARBA" id="ARBA00022475"/>
    </source>
</evidence>
<protein>
    <recommendedName>
        <fullName evidence="8">Gustatory receptor</fullName>
    </recommendedName>
</protein>
<evidence type="ECO:0000256" key="4">
    <source>
        <dbReference type="ARBA" id="ARBA00022989"/>
    </source>
</evidence>
<dbReference type="InterPro" id="IPR013604">
    <property type="entry name" value="7TM_chemorcpt"/>
</dbReference>
<evidence type="ECO:0000313" key="10">
    <source>
        <dbReference type="Proteomes" id="UP001162156"/>
    </source>
</evidence>
<dbReference type="GO" id="GO:0030425">
    <property type="term" value="C:dendrite"/>
    <property type="evidence" value="ECO:0007669"/>
    <property type="project" value="TreeGrafter"/>
</dbReference>
<comment type="subcellular location">
    <subcellularLocation>
        <location evidence="1 8">Cell membrane</location>
        <topology evidence="1 8">Multi-pass membrane protein</topology>
    </subcellularLocation>
</comment>
<feature type="transmembrane region" description="Helical" evidence="8">
    <location>
        <begin position="188"/>
        <end position="208"/>
    </location>
</feature>
<evidence type="ECO:0000256" key="5">
    <source>
        <dbReference type="ARBA" id="ARBA00023136"/>
    </source>
</evidence>
<dbReference type="Pfam" id="PF08395">
    <property type="entry name" value="7tm_7"/>
    <property type="match status" value="1"/>
</dbReference>
<comment type="function">
    <text evidence="8">Gustatory receptor which mediates acceptance or avoidance behavior, depending on its substrates.</text>
</comment>
<keyword evidence="2 8" id="KW-1003">Cell membrane</keyword>
<comment type="similarity">
    <text evidence="8">Belongs to the insect chemoreceptor superfamily. Gustatory receptor (GR) family.</text>
</comment>
<feature type="transmembrane region" description="Helical" evidence="8">
    <location>
        <begin position="319"/>
        <end position="343"/>
    </location>
</feature>
<accession>A0AAV8Y456</accession>
<proteinExistence type="inferred from homology"/>
<keyword evidence="4 8" id="KW-1133">Transmembrane helix</keyword>